<evidence type="ECO:0000313" key="11">
    <source>
        <dbReference type="Proteomes" id="UP001163823"/>
    </source>
</evidence>
<reference evidence="10" key="1">
    <citation type="journal article" date="2023" name="Science">
        <title>Elucidation of the pathway for biosynthesis of saponin adjuvants from the soapbark tree.</title>
        <authorList>
            <person name="Reed J."/>
            <person name="Orme A."/>
            <person name="El-Demerdash A."/>
            <person name="Owen C."/>
            <person name="Martin L.B.B."/>
            <person name="Misra R.C."/>
            <person name="Kikuchi S."/>
            <person name="Rejzek M."/>
            <person name="Martin A.C."/>
            <person name="Harkess A."/>
            <person name="Leebens-Mack J."/>
            <person name="Louveau T."/>
            <person name="Stephenson M.J."/>
            <person name="Osbourn A."/>
        </authorList>
    </citation>
    <scope>NUCLEOTIDE SEQUENCE</scope>
    <source>
        <strain evidence="10">S10</strain>
    </source>
</reference>
<dbReference type="AlphaFoldDB" id="A0AAD7LFN1"/>
<keyword evidence="7 8" id="KW-0472">Membrane</keyword>
<dbReference type="KEGG" id="qsa:O6P43_023527"/>
<evidence type="ECO:0000256" key="4">
    <source>
        <dbReference type="ARBA" id="ARBA00022475"/>
    </source>
</evidence>
<evidence type="ECO:0000256" key="6">
    <source>
        <dbReference type="ARBA" id="ARBA00022989"/>
    </source>
</evidence>
<keyword evidence="5 8" id="KW-0812">Transmembrane</keyword>
<dbReference type="InterPro" id="IPR006702">
    <property type="entry name" value="CASP_dom"/>
</dbReference>
<feature type="transmembrane region" description="Helical" evidence="8">
    <location>
        <begin position="156"/>
        <end position="174"/>
    </location>
</feature>
<sequence length="181" mass="19874">MENLEDKFESNPSRKTHKLFLGAQISLRFLAFGATLAATCVIFTSKQSAVVIGMTFDASYSYSPAIMYFAFANAVACFFCLMSLFLVFVFCRGGADPAKYYYLFLHDLLMLVLVLSGCAAASAIGYVGRHGNSHTGWAPICDNFQKFCSKVATSLILSYLSVLFLLMLTVISATNSRKIQV</sequence>
<dbReference type="Proteomes" id="UP001163823">
    <property type="component" value="Chromosome 9"/>
</dbReference>
<comment type="similarity">
    <text evidence="2 8">Belongs to the Casparian strip membrane proteins (CASP) family.</text>
</comment>
<dbReference type="InterPro" id="IPR044173">
    <property type="entry name" value="CASPL"/>
</dbReference>
<dbReference type="GO" id="GO:0005886">
    <property type="term" value="C:plasma membrane"/>
    <property type="evidence" value="ECO:0007669"/>
    <property type="project" value="UniProtKB-SubCell"/>
</dbReference>
<dbReference type="EMBL" id="JARAOO010000009">
    <property type="protein sequence ID" value="KAJ7957198.1"/>
    <property type="molecule type" value="Genomic_DNA"/>
</dbReference>
<dbReference type="NCBIfam" id="TIGR01569">
    <property type="entry name" value="A_tha_TIGR01569"/>
    <property type="match status" value="1"/>
</dbReference>
<dbReference type="InterPro" id="IPR006459">
    <property type="entry name" value="CASP/CASPL"/>
</dbReference>
<proteinExistence type="inferred from homology"/>
<comment type="caution">
    <text evidence="10">The sequence shown here is derived from an EMBL/GenBank/DDBJ whole genome shotgun (WGS) entry which is preliminary data.</text>
</comment>
<keyword evidence="6 8" id="KW-1133">Transmembrane helix</keyword>
<protein>
    <recommendedName>
        <fullName evidence="8">CASP-like protein</fullName>
    </recommendedName>
</protein>
<evidence type="ECO:0000259" key="9">
    <source>
        <dbReference type="Pfam" id="PF04535"/>
    </source>
</evidence>
<dbReference type="PANTHER" id="PTHR36488">
    <property type="entry name" value="CASP-LIKE PROTEIN 1U1"/>
    <property type="match status" value="1"/>
</dbReference>
<keyword evidence="4 8" id="KW-1003">Cell membrane</keyword>
<accession>A0AAD7LFN1</accession>
<comment type="subunit">
    <text evidence="3 8">Homodimer and heterodimers.</text>
</comment>
<evidence type="ECO:0000256" key="3">
    <source>
        <dbReference type="ARBA" id="ARBA00011489"/>
    </source>
</evidence>
<evidence type="ECO:0000256" key="5">
    <source>
        <dbReference type="ARBA" id="ARBA00022692"/>
    </source>
</evidence>
<feature type="transmembrane region" description="Helical" evidence="8">
    <location>
        <begin position="21"/>
        <end position="45"/>
    </location>
</feature>
<gene>
    <name evidence="10" type="ORF">O6P43_023527</name>
</gene>
<feature type="transmembrane region" description="Helical" evidence="8">
    <location>
        <begin position="103"/>
        <end position="127"/>
    </location>
</feature>
<evidence type="ECO:0000313" key="10">
    <source>
        <dbReference type="EMBL" id="KAJ7957198.1"/>
    </source>
</evidence>
<evidence type="ECO:0000256" key="1">
    <source>
        <dbReference type="ARBA" id="ARBA00004651"/>
    </source>
</evidence>
<evidence type="ECO:0000256" key="8">
    <source>
        <dbReference type="RuleBase" id="RU361233"/>
    </source>
</evidence>
<dbReference type="PANTHER" id="PTHR36488:SF8">
    <property type="entry name" value="CASP-LIKE PROTEIN 1U1"/>
    <property type="match status" value="1"/>
</dbReference>
<dbReference type="Pfam" id="PF04535">
    <property type="entry name" value="CASP_dom"/>
    <property type="match status" value="1"/>
</dbReference>
<keyword evidence="11" id="KW-1185">Reference proteome</keyword>
<feature type="domain" description="Casparian strip membrane protein" evidence="9">
    <location>
        <begin position="22"/>
        <end position="164"/>
    </location>
</feature>
<evidence type="ECO:0000256" key="2">
    <source>
        <dbReference type="ARBA" id="ARBA00007651"/>
    </source>
</evidence>
<evidence type="ECO:0000256" key="7">
    <source>
        <dbReference type="ARBA" id="ARBA00023136"/>
    </source>
</evidence>
<name>A0AAD7LFN1_QUISA</name>
<organism evidence="10 11">
    <name type="scientific">Quillaja saponaria</name>
    <name type="common">Soap bark tree</name>
    <dbReference type="NCBI Taxonomy" id="32244"/>
    <lineage>
        <taxon>Eukaryota</taxon>
        <taxon>Viridiplantae</taxon>
        <taxon>Streptophyta</taxon>
        <taxon>Embryophyta</taxon>
        <taxon>Tracheophyta</taxon>
        <taxon>Spermatophyta</taxon>
        <taxon>Magnoliopsida</taxon>
        <taxon>eudicotyledons</taxon>
        <taxon>Gunneridae</taxon>
        <taxon>Pentapetalae</taxon>
        <taxon>rosids</taxon>
        <taxon>fabids</taxon>
        <taxon>Fabales</taxon>
        <taxon>Quillajaceae</taxon>
        <taxon>Quillaja</taxon>
    </lineage>
</organism>
<feature type="transmembrane region" description="Helical" evidence="8">
    <location>
        <begin position="65"/>
        <end position="91"/>
    </location>
</feature>
<comment type="subcellular location">
    <subcellularLocation>
        <location evidence="1 8">Cell membrane</location>
        <topology evidence="1 8">Multi-pass membrane protein</topology>
    </subcellularLocation>
</comment>